<dbReference type="InterPro" id="IPR001401">
    <property type="entry name" value="Dynamin_GTPase"/>
</dbReference>
<accession>A0A0L0NFT2</accession>
<dbReference type="GO" id="GO:0003924">
    <property type="term" value="F:GTPase activity"/>
    <property type="evidence" value="ECO:0007669"/>
    <property type="project" value="InterPro"/>
</dbReference>
<feature type="region of interest" description="Disordered" evidence="3">
    <location>
        <begin position="698"/>
        <end position="794"/>
    </location>
</feature>
<dbReference type="Proteomes" id="UP000036947">
    <property type="component" value="Unassembled WGS sequence"/>
</dbReference>
<dbReference type="InterPro" id="IPR045063">
    <property type="entry name" value="Dynamin_N"/>
</dbReference>
<dbReference type="PANTHER" id="PTHR11566:SF21">
    <property type="entry name" value="DYNAMIN RELATED PROTEIN 1, ISOFORM A"/>
    <property type="match status" value="1"/>
</dbReference>
<dbReference type="InterPro" id="IPR000375">
    <property type="entry name" value="Dynamin_stalk"/>
</dbReference>
<dbReference type="InterPro" id="IPR030381">
    <property type="entry name" value="G_DYNAMIN_dom"/>
</dbReference>
<dbReference type="SMART" id="SM00053">
    <property type="entry name" value="DYNc"/>
    <property type="match status" value="1"/>
</dbReference>
<dbReference type="GO" id="GO:0048312">
    <property type="term" value="P:intracellular distribution of mitochondria"/>
    <property type="evidence" value="ECO:0007669"/>
    <property type="project" value="TreeGrafter"/>
</dbReference>
<dbReference type="GO" id="GO:0005525">
    <property type="term" value="F:GTP binding"/>
    <property type="evidence" value="ECO:0007669"/>
    <property type="project" value="InterPro"/>
</dbReference>
<evidence type="ECO:0000259" key="5">
    <source>
        <dbReference type="PROSITE" id="PS51718"/>
    </source>
</evidence>
<evidence type="ECO:0000256" key="3">
    <source>
        <dbReference type="SAM" id="MobiDB-lite"/>
    </source>
</evidence>
<dbReference type="EMBL" id="LFRF01000005">
    <property type="protein sequence ID" value="KND92585.1"/>
    <property type="molecule type" value="Genomic_DNA"/>
</dbReference>
<dbReference type="InterPro" id="IPR022812">
    <property type="entry name" value="Dynamin"/>
</dbReference>
<dbReference type="GO" id="GO:0000266">
    <property type="term" value="P:mitochondrial fission"/>
    <property type="evidence" value="ECO:0007669"/>
    <property type="project" value="TreeGrafter"/>
</dbReference>
<dbReference type="GO" id="GO:0016020">
    <property type="term" value="C:membrane"/>
    <property type="evidence" value="ECO:0007669"/>
    <property type="project" value="TreeGrafter"/>
</dbReference>
<dbReference type="PROSITE" id="PS51388">
    <property type="entry name" value="GED"/>
    <property type="match status" value="1"/>
</dbReference>
<dbReference type="FunFam" id="3.40.50.300:FF:001425">
    <property type="entry name" value="Dynamin GTPase, putative"/>
    <property type="match status" value="1"/>
</dbReference>
<dbReference type="Gene3D" id="3.40.50.300">
    <property type="entry name" value="P-loop containing nucleotide triphosphate hydrolases"/>
    <property type="match status" value="1"/>
</dbReference>
<feature type="domain" description="Dynamin-type G" evidence="5">
    <location>
        <begin position="37"/>
        <end position="321"/>
    </location>
</feature>
<dbReference type="PROSITE" id="PS51718">
    <property type="entry name" value="G_DYNAMIN_2"/>
    <property type="match status" value="1"/>
</dbReference>
<evidence type="ECO:0000259" key="4">
    <source>
        <dbReference type="PROSITE" id="PS51388"/>
    </source>
</evidence>
<protein>
    <submittedName>
        <fullName evidence="6">Interferon-induced GTP-binding protein Mx</fullName>
    </submittedName>
</protein>
<dbReference type="AlphaFoldDB" id="A0A0L0NFT2"/>
<dbReference type="GO" id="GO:0008017">
    <property type="term" value="F:microtubule binding"/>
    <property type="evidence" value="ECO:0007669"/>
    <property type="project" value="TreeGrafter"/>
</dbReference>
<gene>
    <name evidence="6" type="ORF">TOPH_02815</name>
</gene>
<feature type="compositionally biased region" description="Basic and acidic residues" evidence="3">
    <location>
        <begin position="753"/>
        <end position="764"/>
    </location>
</feature>
<proteinExistence type="predicted"/>
<dbReference type="CDD" id="cd08771">
    <property type="entry name" value="DLP_1"/>
    <property type="match status" value="1"/>
</dbReference>
<dbReference type="Gene3D" id="1.20.120.1240">
    <property type="entry name" value="Dynamin, middle domain"/>
    <property type="match status" value="1"/>
</dbReference>
<reference evidence="6 7" key="1">
    <citation type="journal article" date="2015" name="BMC Genomics">
        <title>The genome of the truffle-parasite Tolypocladium ophioglossoides and the evolution of antifungal peptaibiotics.</title>
        <authorList>
            <person name="Quandt C.A."/>
            <person name="Bushley K.E."/>
            <person name="Spatafora J.W."/>
        </authorList>
    </citation>
    <scope>NUCLEOTIDE SEQUENCE [LARGE SCALE GENOMIC DNA]</scope>
    <source>
        <strain evidence="6 7">CBS 100239</strain>
    </source>
</reference>
<dbReference type="Pfam" id="PF00350">
    <property type="entry name" value="Dynamin_N"/>
    <property type="match status" value="1"/>
</dbReference>
<dbReference type="GO" id="GO:0005739">
    <property type="term" value="C:mitochondrion"/>
    <property type="evidence" value="ECO:0007669"/>
    <property type="project" value="TreeGrafter"/>
</dbReference>
<keyword evidence="2" id="KW-0342">GTP-binding</keyword>
<dbReference type="GO" id="GO:0006897">
    <property type="term" value="P:endocytosis"/>
    <property type="evidence" value="ECO:0007669"/>
    <property type="project" value="TreeGrafter"/>
</dbReference>
<sequence>MALQAPTSQRLDELCSEEQLQLLNAIDSLRSQGVSHYVSLPQIIVCGDQSSGKSSVLEAISGVSFPVKSNTSTRFPTELILRKSDASSVTVSIIPHYSRSDGDKEALAAFQETLKTFDEVPTLIEKVKDAMGISTMGKAFSKDLLRIEINGPDRPHLTIVDLPGLIHSANKHQSTADIELITEVVKKYMKEARSVILAVISAKNDYANQIVLSLARRADPKGLRTLGIITKPDTLIPGSGSENMYISLARNSDVEFRLGWHALRNRDSDGDPQTLSQRDEQETAFFSKGAWSELPLSQLGIQPLRNRLSKVLLHQIATELPNLMEEIAGKAAICQQQLDKLGLPRTTVHDQRIYLIQISQGFQTLVQAAVDGTYNLAFFGDAMSTAGYERRIRAVVQNLNRDFAAELDKNGERYQLSSPKREPSTNGNTLTREQYIKKIEILLDRSRGRELPGLFSPMIVSDLFREQSSPWAEIAERHVRKVWAAARKFLGHLVNHVADVTTVEAIMMYVIVPRLDGNFKAVSAQLSKLLGPHQDGHPITYNHYMTDTLQKLRRERDESRIDTVIAKLFDTFSGEGRLRAGYSLEQVRDAFIVSGDRDMDHFAASEALDYLSAYYKVAKKRFIDDLAVEAIEGCLVAKLKDIFSPIDISRMPDSDVAQIAGETTESRQTRENLEAKLRMLSYSLETCRRFAEFKVDDLSENDERDNSSNDPAFDDVSWTEGSDDAGLKSPPPTSRDILEAVAASEDVPSLEHGCLEDVVPSKDPGDDDFWTGLSSKKDKKAKKSKKKPPPDWSW</sequence>
<dbReference type="GO" id="GO:0005874">
    <property type="term" value="C:microtubule"/>
    <property type="evidence" value="ECO:0007669"/>
    <property type="project" value="TreeGrafter"/>
</dbReference>
<dbReference type="SUPFAM" id="SSF52540">
    <property type="entry name" value="P-loop containing nucleoside triphosphate hydrolases"/>
    <property type="match status" value="1"/>
</dbReference>
<feature type="domain" description="GED" evidence="4">
    <location>
        <begin position="604"/>
        <end position="695"/>
    </location>
</feature>
<evidence type="ECO:0000256" key="1">
    <source>
        <dbReference type="ARBA" id="ARBA00022741"/>
    </source>
</evidence>
<evidence type="ECO:0000313" key="6">
    <source>
        <dbReference type="EMBL" id="KND92585.1"/>
    </source>
</evidence>
<name>A0A0L0NFT2_TOLOC</name>
<dbReference type="PRINTS" id="PR00195">
    <property type="entry name" value="DYNAMIN"/>
</dbReference>
<feature type="compositionally biased region" description="Basic residues" evidence="3">
    <location>
        <begin position="777"/>
        <end position="787"/>
    </location>
</feature>
<evidence type="ECO:0000313" key="7">
    <source>
        <dbReference type="Proteomes" id="UP000036947"/>
    </source>
</evidence>
<keyword evidence="1" id="KW-0547">Nucleotide-binding</keyword>
<organism evidence="6 7">
    <name type="scientific">Tolypocladium ophioglossoides (strain CBS 100239)</name>
    <name type="common">Snaketongue truffleclub</name>
    <name type="synonym">Elaphocordyceps ophioglossoides</name>
    <dbReference type="NCBI Taxonomy" id="1163406"/>
    <lineage>
        <taxon>Eukaryota</taxon>
        <taxon>Fungi</taxon>
        <taxon>Dikarya</taxon>
        <taxon>Ascomycota</taxon>
        <taxon>Pezizomycotina</taxon>
        <taxon>Sordariomycetes</taxon>
        <taxon>Hypocreomycetidae</taxon>
        <taxon>Hypocreales</taxon>
        <taxon>Ophiocordycipitaceae</taxon>
        <taxon>Tolypocladium</taxon>
    </lineage>
</organism>
<dbReference type="PANTHER" id="PTHR11566">
    <property type="entry name" value="DYNAMIN"/>
    <property type="match status" value="1"/>
</dbReference>
<evidence type="ECO:0000256" key="2">
    <source>
        <dbReference type="ARBA" id="ARBA00023134"/>
    </source>
</evidence>
<keyword evidence="7" id="KW-1185">Reference proteome</keyword>
<dbReference type="InterPro" id="IPR020850">
    <property type="entry name" value="GED_dom"/>
</dbReference>
<dbReference type="STRING" id="1163406.A0A0L0NFT2"/>
<dbReference type="GO" id="GO:0016559">
    <property type="term" value="P:peroxisome fission"/>
    <property type="evidence" value="ECO:0007669"/>
    <property type="project" value="TreeGrafter"/>
</dbReference>
<dbReference type="InterPro" id="IPR027417">
    <property type="entry name" value="P-loop_NTPase"/>
</dbReference>
<dbReference type="OrthoDB" id="415706at2759"/>
<comment type="caution">
    <text evidence="6">The sequence shown here is derived from an EMBL/GenBank/DDBJ whole genome shotgun (WGS) entry which is preliminary data.</text>
</comment>
<dbReference type="Pfam" id="PF01031">
    <property type="entry name" value="Dynamin_M"/>
    <property type="match status" value="1"/>
</dbReference>